<evidence type="ECO:0000256" key="1">
    <source>
        <dbReference type="SAM" id="MobiDB-lite"/>
    </source>
</evidence>
<organism evidence="3 4">
    <name type="scientific">Cyclospora cayetanensis</name>
    <dbReference type="NCBI Taxonomy" id="88456"/>
    <lineage>
        <taxon>Eukaryota</taxon>
        <taxon>Sar</taxon>
        <taxon>Alveolata</taxon>
        <taxon>Apicomplexa</taxon>
        <taxon>Conoidasida</taxon>
        <taxon>Coccidia</taxon>
        <taxon>Eucoccidiorida</taxon>
        <taxon>Eimeriorina</taxon>
        <taxon>Eimeriidae</taxon>
        <taxon>Cyclospora</taxon>
    </lineage>
</organism>
<feature type="compositionally biased region" description="Basic and acidic residues" evidence="1">
    <location>
        <begin position="149"/>
        <end position="164"/>
    </location>
</feature>
<protein>
    <submittedName>
        <fullName evidence="3">Proteophosphoglycan related protein</fullName>
    </submittedName>
</protein>
<evidence type="ECO:0000313" key="3">
    <source>
        <dbReference type="EMBL" id="OEH74373.1"/>
    </source>
</evidence>
<keyword evidence="4" id="KW-1185">Reference proteome</keyword>
<feature type="region of interest" description="Disordered" evidence="1">
    <location>
        <begin position="46"/>
        <end position="107"/>
    </location>
</feature>
<feature type="chain" id="PRO_5008913870" evidence="2">
    <location>
        <begin position="28"/>
        <end position="444"/>
    </location>
</feature>
<sequence length="444" mass="47581">MAPAVSRLLYAATAFAVLLLADQYLSSSGTVSAAAAADNDADASMVDLHPEDTTSGVGWEDSRTHPEADPVEKPREVDEHSTGEEATDEDDEHQVTADTAGTGPQQEAVHDEAFVPPVDAQQQVLDHQGDAQEFEDLHHPMQPHGHQGHLSDHQGDEDAEDKPIHAQQQPDSQEQQEPTVAPQEPAPPASASSASSVQQQQQPSSETPAAVPEEQQEQPQQETTHLIPSVPPQEQQHSPQEQGQGNTDQSFASQQQLQQSQDAAAPDPRLGRCSSEELSALARHFEDGTACPAYACIDAENSNYLALLEKHYGDQYTPAELATFARVFAACHCRCPIMLCEVEYVNQNGSDSCKTATKELCLQTNSSLSHKCANVAMQFPKVYDIDADPHAFKSPCQHCESEFPGNPSQVAIDDQGNTTVLSSTAAVGPVAAVVSAAVMAAFIL</sequence>
<dbReference type="AlphaFoldDB" id="A0A1D3CT44"/>
<dbReference type="EMBL" id="JROU02002057">
    <property type="protein sequence ID" value="OEH74373.1"/>
    <property type="molecule type" value="Genomic_DNA"/>
</dbReference>
<feature type="compositionally biased region" description="Polar residues" evidence="1">
    <location>
        <begin position="96"/>
        <end position="105"/>
    </location>
</feature>
<dbReference type="Proteomes" id="UP000095192">
    <property type="component" value="Unassembled WGS sequence"/>
</dbReference>
<proteinExistence type="predicted"/>
<feature type="compositionally biased region" description="Low complexity" evidence="1">
    <location>
        <begin position="232"/>
        <end position="267"/>
    </location>
</feature>
<comment type="caution">
    <text evidence="3">The sequence shown here is derived from an EMBL/GenBank/DDBJ whole genome shotgun (WGS) entry which is preliminary data.</text>
</comment>
<reference evidence="3 4" key="1">
    <citation type="journal article" date="2016" name="BMC Genomics">
        <title>Comparative genomics reveals Cyclospora cayetanensis possesses coccidia-like metabolism and invasion components but unique surface antigens.</title>
        <authorList>
            <person name="Liu S."/>
            <person name="Wang L."/>
            <person name="Zheng H."/>
            <person name="Xu Z."/>
            <person name="Roellig D.M."/>
            <person name="Li N."/>
            <person name="Frace M.A."/>
            <person name="Tang K."/>
            <person name="Arrowood M.J."/>
            <person name="Moss D.M."/>
            <person name="Zhang L."/>
            <person name="Feng Y."/>
            <person name="Xiao L."/>
        </authorList>
    </citation>
    <scope>NUCLEOTIDE SEQUENCE [LARGE SCALE GENOMIC DNA]</scope>
    <source>
        <strain evidence="3 4">CHN_HEN01</strain>
    </source>
</reference>
<gene>
    <name evidence="3" type="ORF">cyc_06010</name>
</gene>
<accession>A0A1D3CT44</accession>
<feature type="region of interest" description="Disordered" evidence="1">
    <location>
        <begin position="138"/>
        <end position="271"/>
    </location>
</feature>
<keyword evidence="2" id="KW-0732">Signal</keyword>
<feature type="signal peptide" evidence="2">
    <location>
        <begin position="1"/>
        <end position="27"/>
    </location>
</feature>
<feature type="compositionally biased region" description="Low complexity" evidence="1">
    <location>
        <begin position="167"/>
        <end position="224"/>
    </location>
</feature>
<dbReference type="InParanoid" id="A0A1D3CT44"/>
<evidence type="ECO:0000313" key="4">
    <source>
        <dbReference type="Proteomes" id="UP000095192"/>
    </source>
</evidence>
<name>A0A1D3CT44_9EIME</name>
<feature type="compositionally biased region" description="Basic and acidic residues" evidence="1">
    <location>
        <begin position="60"/>
        <end position="83"/>
    </location>
</feature>
<dbReference type="VEuPathDB" id="ToxoDB:cyc_06010"/>
<evidence type="ECO:0000256" key="2">
    <source>
        <dbReference type="SAM" id="SignalP"/>
    </source>
</evidence>
<dbReference type="VEuPathDB" id="ToxoDB:LOC34622272"/>